<organism evidence="2 3">
    <name type="scientific">Roridomyces roridus</name>
    <dbReference type="NCBI Taxonomy" id="1738132"/>
    <lineage>
        <taxon>Eukaryota</taxon>
        <taxon>Fungi</taxon>
        <taxon>Dikarya</taxon>
        <taxon>Basidiomycota</taxon>
        <taxon>Agaricomycotina</taxon>
        <taxon>Agaricomycetes</taxon>
        <taxon>Agaricomycetidae</taxon>
        <taxon>Agaricales</taxon>
        <taxon>Marasmiineae</taxon>
        <taxon>Mycenaceae</taxon>
        <taxon>Roridomyces</taxon>
    </lineage>
</organism>
<sequence>MAWLSVCIMPAGVLPPAATRALPCIGAARPPPIPETSKDERRMTLGFFRCPYITSARMCWNLNLVRITRCSLLRSGEDHGPMVRQEM</sequence>
<accession>A0AAD7B8Z2</accession>
<dbReference type="EMBL" id="JARKIF010000027">
    <property type="protein sequence ID" value="KAJ7614118.1"/>
    <property type="molecule type" value="Genomic_DNA"/>
</dbReference>
<dbReference type="Proteomes" id="UP001221142">
    <property type="component" value="Unassembled WGS sequence"/>
</dbReference>
<keyword evidence="3" id="KW-1185">Reference proteome</keyword>
<dbReference type="AlphaFoldDB" id="A0AAD7B8Z2"/>
<name>A0AAD7B8Z2_9AGAR</name>
<comment type="caution">
    <text evidence="2">The sequence shown here is derived from an EMBL/GenBank/DDBJ whole genome shotgun (WGS) entry which is preliminary data.</text>
</comment>
<feature type="chain" id="PRO_5042295716" description="Secreted protein" evidence="1">
    <location>
        <begin position="22"/>
        <end position="87"/>
    </location>
</feature>
<feature type="signal peptide" evidence="1">
    <location>
        <begin position="1"/>
        <end position="21"/>
    </location>
</feature>
<proteinExistence type="predicted"/>
<evidence type="ECO:0000313" key="3">
    <source>
        <dbReference type="Proteomes" id="UP001221142"/>
    </source>
</evidence>
<gene>
    <name evidence="2" type="ORF">FB45DRAFT_262131</name>
</gene>
<keyword evidence="1" id="KW-0732">Signal</keyword>
<protein>
    <recommendedName>
        <fullName evidence="4">Secreted protein</fullName>
    </recommendedName>
</protein>
<evidence type="ECO:0000313" key="2">
    <source>
        <dbReference type="EMBL" id="KAJ7614118.1"/>
    </source>
</evidence>
<evidence type="ECO:0008006" key="4">
    <source>
        <dbReference type="Google" id="ProtNLM"/>
    </source>
</evidence>
<reference evidence="2" key="1">
    <citation type="submission" date="2023-03" db="EMBL/GenBank/DDBJ databases">
        <title>Massive genome expansion in bonnet fungi (Mycena s.s.) driven by repeated elements and novel gene families across ecological guilds.</title>
        <authorList>
            <consortium name="Lawrence Berkeley National Laboratory"/>
            <person name="Harder C.B."/>
            <person name="Miyauchi S."/>
            <person name="Viragh M."/>
            <person name="Kuo A."/>
            <person name="Thoen E."/>
            <person name="Andreopoulos B."/>
            <person name="Lu D."/>
            <person name="Skrede I."/>
            <person name="Drula E."/>
            <person name="Henrissat B."/>
            <person name="Morin E."/>
            <person name="Kohler A."/>
            <person name="Barry K."/>
            <person name="LaButti K."/>
            <person name="Morin E."/>
            <person name="Salamov A."/>
            <person name="Lipzen A."/>
            <person name="Mereny Z."/>
            <person name="Hegedus B."/>
            <person name="Baldrian P."/>
            <person name="Stursova M."/>
            <person name="Weitz H."/>
            <person name="Taylor A."/>
            <person name="Grigoriev I.V."/>
            <person name="Nagy L.G."/>
            <person name="Martin F."/>
            <person name="Kauserud H."/>
        </authorList>
    </citation>
    <scope>NUCLEOTIDE SEQUENCE</scope>
    <source>
        <strain evidence="2">9284</strain>
    </source>
</reference>
<evidence type="ECO:0000256" key="1">
    <source>
        <dbReference type="SAM" id="SignalP"/>
    </source>
</evidence>